<name>A0A4R3UJI6_ROSSA</name>
<dbReference type="OrthoDB" id="9798772at2"/>
<evidence type="ECO:0000256" key="1">
    <source>
        <dbReference type="ARBA" id="ARBA00022988"/>
    </source>
</evidence>
<evidence type="ECO:0000256" key="2">
    <source>
        <dbReference type="ARBA" id="ARBA00023186"/>
    </source>
</evidence>
<gene>
    <name evidence="3" type="primary">ureF</name>
    <name evidence="4" type="ORF">EV671_104135</name>
</gene>
<dbReference type="GO" id="GO:0016151">
    <property type="term" value="F:nickel cation binding"/>
    <property type="evidence" value="ECO:0007669"/>
    <property type="project" value="UniProtKB-UniRule"/>
</dbReference>
<dbReference type="PANTHER" id="PTHR33620">
    <property type="entry name" value="UREASE ACCESSORY PROTEIN F"/>
    <property type="match status" value="1"/>
</dbReference>
<dbReference type="Pfam" id="PF01730">
    <property type="entry name" value="UreF"/>
    <property type="match status" value="1"/>
</dbReference>
<evidence type="ECO:0000313" key="4">
    <source>
        <dbReference type="EMBL" id="TCU88316.1"/>
    </source>
</evidence>
<dbReference type="InterPro" id="IPR002639">
    <property type="entry name" value="UreF"/>
</dbReference>
<comment type="function">
    <text evidence="3">Required for maturation of urease via the functional incorporation of the urease nickel metallocenter.</text>
</comment>
<protein>
    <recommendedName>
        <fullName evidence="3">Urease accessory protein UreF</fullName>
    </recommendedName>
</protein>
<keyword evidence="1 3" id="KW-0996">Nickel insertion</keyword>
<accession>A0A4R3UJI6</accession>
<keyword evidence="5" id="KW-1185">Reference proteome</keyword>
<dbReference type="AlphaFoldDB" id="A0A4R3UJI6"/>
<evidence type="ECO:0000256" key="3">
    <source>
        <dbReference type="HAMAP-Rule" id="MF_01385"/>
    </source>
</evidence>
<evidence type="ECO:0000313" key="5">
    <source>
        <dbReference type="Proteomes" id="UP000295110"/>
    </source>
</evidence>
<dbReference type="RefSeq" id="WP_132576137.1">
    <property type="nucleotide sequence ID" value="NZ_CBCSGL010000074.1"/>
</dbReference>
<comment type="subcellular location">
    <subcellularLocation>
        <location evidence="3">Cytoplasm</location>
    </subcellularLocation>
</comment>
<comment type="subunit">
    <text evidence="3">UreD, UreF and UreG form a complex that acts as a GTP-hydrolysis-dependent molecular chaperone, activating the urease apoprotein by helping to assemble the nickel containing metallocenter of UreC. The UreE protein probably delivers the nickel.</text>
</comment>
<dbReference type="Proteomes" id="UP000295110">
    <property type="component" value="Unassembled WGS sequence"/>
</dbReference>
<dbReference type="EMBL" id="SMBU01000041">
    <property type="protein sequence ID" value="TCU88316.1"/>
    <property type="molecule type" value="Genomic_DNA"/>
</dbReference>
<dbReference type="InterPro" id="IPR038277">
    <property type="entry name" value="UreF_sf"/>
</dbReference>
<dbReference type="Gene3D" id="1.10.4190.10">
    <property type="entry name" value="Urease accessory protein UreF"/>
    <property type="match status" value="1"/>
</dbReference>
<proteinExistence type="inferred from homology"/>
<sequence>MQARGDEPALLHLLWLASPALPVGGFSYSEGLEAAVDAGVVYDEASAGAWLLNQLELVQARAELPVAAAAHAATLALDGARLAELNAWVLQTRETAESLQQAQQMGRSLLVWMQGLLPDAPVLPLLQGLRPAATWPVVMGAAAASRDAALEPALQAIAFGWAENLMQAAVRCVPLGQTAGQRLLARLVQGIPQAVVVAIAAPEPMAFAPLLGVHGARHETQYSRLFRS</sequence>
<comment type="similarity">
    <text evidence="3">Belongs to the UreF family.</text>
</comment>
<dbReference type="PIRSF" id="PIRSF009467">
    <property type="entry name" value="Ureas_acces_UreF"/>
    <property type="match status" value="1"/>
</dbReference>
<keyword evidence="2 3" id="KW-0143">Chaperone</keyword>
<organism evidence="4 5">
    <name type="scientific">Roseateles saccharophilus</name>
    <name type="common">Pseudomonas saccharophila</name>
    <dbReference type="NCBI Taxonomy" id="304"/>
    <lineage>
        <taxon>Bacteria</taxon>
        <taxon>Pseudomonadati</taxon>
        <taxon>Pseudomonadota</taxon>
        <taxon>Betaproteobacteria</taxon>
        <taxon>Burkholderiales</taxon>
        <taxon>Sphaerotilaceae</taxon>
        <taxon>Roseateles</taxon>
    </lineage>
</organism>
<dbReference type="PANTHER" id="PTHR33620:SF1">
    <property type="entry name" value="UREASE ACCESSORY PROTEIN F"/>
    <property type="match status" value="1"/>
</dbReference>
<reference evidence="4 5" key="1">
    <citation type="submission" date="2019-03" db="EMBL/GenBank/DDBJ databases">
        <title>Genomic Encyclopedia of Type Strains, Phase IV (KMG-IV): sequencing the most valuable type-strain genomes for metagenomic binning, comparative biology and taxonomic classification.</title>
        <authorList>
            <person name="Goeker M."/>
        </authorList>
    </citation>
    <scope>NUCLEOTIDE SEQUENCE [LARGE SCALE GENOMIC DNA]</scope>
    <source>
        <strain evidence="4 5">DSM 654</strain>
    </source>
</reference>
<dbReference type="GO" id="GO:0005737">
    <property type="term" value="C:cytoplasm"/>
    <property type="evidence" value="ECO:0007669"/>
    <property type="project" value="UniProtKB-SubCell"/>
</dbReference>
<dbReference type="HAMAP" id="MF_01385">
    <property type="entry name" value="UreF"/>
    <property type="match status" value="1"/>
</dbReference>
<comment type="caution">
    <text evidence="4">The sequence shown here is derived from an EMBL/GenBank/DDBJ whole genome shotgun (WGS) entry which is preliminary data.</text>
</comment>
<keyword evidence="3" id="KW-0963">Cytoplasm</keyword>